<comment type="caution">
    <text evidence="1">The sequence shown here is derived from an EMBL/GenBank/DDBJ whole genome shotgun (WGS) entry which is preliminary data.</text>
</comment>
<name>A0A2U2HM77_9BURK</name>
<evidence type="ECO:0000313" key="1">
    <source>
        <dbReference type="EMBL" id="PWF48579.1"/>
    </source>
</evidence>
<dbReference type="OrthoDB" id="576140at2"/>
<dbReference type="AlphaFoldDB" id="A0A2U2HM77"/>
<dbReference type="EMBL" id="PXWF02000178">
    <property type="protein sequence ID" value="PWF48579.1"/>
    <property type="molecule type" value="Genomic_DNA"/>
</dbReference>
<proteinExistence type="predicted"/>
<organism evidence="1 2">
    <name type="scientific">Massilia glaciei</name>
    <dbReference type="NCBI Taxonomy" id="1524097"/>
    <lineage>
        <taxon>Bacteria</taxon>
        <taxon>Pseudomonadati</taxon>
        <taxon>Pseudomonadota</taxon>
        <taxon>Betaproteobacteria</taxon>
        <taxon>Burkholderiales</taxon>
        <taxon>Oxalobacteraceae</taxon>
        <taxon>Telluria group</taxon>
        <taxon>Massilia</taxon>
    </lineage>
</organism>
<evidence type="ECO:0000313" key="2">
    <source>
        <dbReference type="Proteomes" id="UP000241421"/>
    </source>
</evidence>
<keyword evidence="2" id="KW-1185">Reference proteome</keyword>
<protein>
    <submittedName>
        <fullName evidence="1">Uncharacterized protein</fullName>
    </submittedName>
</protein>
<sequence>MIERLSASQSIQPYVTAHRELIHKIGVTGNPSARLRCGSPPCNSDESIEIWAKQAGMDWQTREAPVRFMSGSVGGLAAIEHFPENKVLFRSDTNSPLSVVSMRAFCRIRIQRMSLLRARYCFSESIDVTSILPQGIYRTHRCGYRRAPCGAHVSCAMTLGPPSAPGPGDCNCSDRHTISP</sequence>
<dbReference type="Proteomes" id="UP000241421">
    <property type="component" value="Unassembled WGS sequence"/>
</dbReference>
<accession>A0A2U2HM77</accession>
<gene>
    <name evidence="1" type="ORF">C7C56_011105</name>
</gene>
<reference evidence="1 2" key="1">
    <citation type="submission" date="2018-04" db="EMBL/GenBank/DDBJ databases">
        <title>Massilia violaceinigra sp. nov., a novel purple-pigmented bacterium isolated from Tianshan glacier, Xinjiang, China.</title>
        <authorList>
            <person name="Wang H."/>
        </authorList>
    </citation>
    <scope>NUCLEOTIDE SEQUENCE [LARGE SCALE GENOMIC DNA]</scope>
    <source>
        <strain evidence="1 2">B448-2</strain>
    </source>
</reference>